<dbReference type="EMBL" id="JABFTP020000042">
    <property type="protein sequence ID" value="KAL3271791.1"/>
    <property type="molecule type" value="Genomic_DNA"/>
</dbReference>
<reference evidence="1 2" key="1">
    <citation type="journal article" date="2021" name="BMC Biol.">
        <title>Horizontally acquired antibacterial genes associated with adaptive radiation of ladybird beetles.</title>
        <authorList>
            <person name="Li H.S."/>
            <person name="Tang X.F."/>
            <person name="Huang Y.H."/>
            <person name="Xu Z.Y."/>
            <person name="Chen M.L."/>
            <person name="Du X.Y."/>
            <person name="Qiu B.Y."/>
            <person name="Chen P.T."/>
            <person name="Zhang W."/>
            <person name="Slipinski A."/>
            <person name="Escalona H.E."/>
            <person name="Waterhouse R.M."/>
            <person name="Zwick A."/>
            <person name="Pang H."/>
        </authorList>
    </citation>
    <scope>NUCLEOTIDE SEQUENCE [LARGE SCALE GENOMIC DNA]</scope>
    <source>
        <strain evidence="1">SYSU2018</strain>
    </source>
</reference>
<organism evidence="1 2">
    <name type="scientific">Cryptolaemus montrouzieri</name>
    <dbReference type="NCBI Taxonomy" id="559131"/>
    <lineage>
        <taxon>Eukaryota</taxon>
        <taxon>Metazoa</taxon>
        <taxon>Ecdysozoa</taxon>
        <taxon>Arthropoda</taxon>
        <taxon>Hexapoda</taxon>
        <taxon>Insecta</taxon>
        <taxon>Pterygota</taxon>
        <taxon>Neoptera</taxon>
        <taxon>Endopterygota</taxon>
        <taxon>Coleoptera</taxon>
        <taxon>Polyphaga</taxon>
        <taxon>Cucujiformia</taxon>
        <taxon>Coccinelloidea</taxon>
        <taxon>Coccinellidae</taxon>
        <taxon>Scymninae</taxon>
        <taxon>Scymnini</taxon>
        <taxon>Cryptolaemus</taxon>
    </lineage>
</organism>
<evidence type="ECO:0000313" key="1">
    <source>
        <dbReference type="EMBL" id="KAL3271791.1"/>
    </source>
</evidence>
<proteinExistence type="predicted"/>
<accession>A0ABD2MZB4</accession>
<dbReference type="Proteomes" id="UP001516400">
    <property type="component" value="Unassembled WGS sequence"/>
</dbReference>
<dbReference type="AlphaFoldDB" id="A0ABD2MZB4"/>
<evidence type="ECO:0000313" key="2">
    <source>
        <dbReference type="Proteomes" id="UP001516400"/>
    </source>
</evidence>
<keyword evidence="2" id="KW-1185">Reference proteome</keyword>
<protein>
    <submittedName>
        <fullName evidence="1">Uncharacterized protein</fullName>
    </submittedName>
</protein>
<gene>
    <name evidence="1" type="ORF">HHI36_022261</name>
</gene>
<name>A0ABD2MZB4_9CUCU</name>
<comment type="caution">
    <text evidence="1">The sequence shown here is derived from an EMBL/GenBank/DDBJ whole genome shotgun (WGS) entry which is preliminary data.</text>
</comment>
<sequence>MLMEQPREVIKKPIYIRKFNIIYLSTESTRQLYELRLSSKLNNICISDEVEEGWQQIKTCITEAAAKSVGDRTININTNKNIKSWNCKEVVELADMKRKSYLLYLSSSIETNRTRYVENRNKANAAIRAIERNTGDS</sequence>